<feature type="compositionally biased region" description="Basic and acidic residues" evidence="8">
    <location>
        <begin position="17"/>
        <end position="55"/>
    </location>
</feature>
<dbReference type="InterPro" id="IPR006786">
    <property type="entry name" value="Pinin_SDK_MemA"/>
</dbReference>
<dbReference type="GO" id="GO:0008380">
    <property type="term" value="P:RNA splicing"/>
    <property type="evidence" value="ECO:0007669"/>
    <property type="project" value="UniProtKB-KW"/>
</dbReference>
<feature type="compositionally biased region" description="Basic and acidic residues" evidence="8">
    <location>
        <begin position="109"/>
        <end position="119"/>
    </location>
</feature>
<evidence type="ECO:0000313" key="11">
    <source>
        <dbReference type="Proteomes" id="UP000054481"/>
    </source>
</evidence>
<keyword evidence="3" id="KW-0507">mRNA processing</keyword>
<feature type="region of interest" description="Disordered" evidence="8">
    <location>
        <begin position="213"/>
        <end position="287"/>
    </location>
</feature>
<name>A0A0F7ZYB7_9HYPO</name>
<proteinExistence type="inferred from homology"/>
<gene>
    <name evidence="10" type="ORF">HIM_08457</name>
</gene>
<dbReference type="PANTHER" id="PTHR12707">
    <property type="entry name" value="PINN"/>
    <property type="match status" value="1"/>
</dbReference>
<evidence type="ECO:0000256" key="1">
    <source>
        <dbReference type="ARBA" id="ARBA00004123"/>
    </source>
</evidence>
<sequence>MATEEEAPTTDATTRTSDFHEESCEQDGCKRKASFAKDSDDGAAKRPKHDGDKTPPRSGSPDRSQEKDHDRERRASAAKQEEKKRSKRLFGGLLNTLSQKPNNSQQQKRRQEIERRQLDKMQQQSAEDDKKRAEKRAALHEVRMEQQIAWEERVMRNRHAKELRLAQFLKTRSQPEIYYLPWRLTRKEEDIIDGQVRDCKADITRELEDFRWRKEQHLKQYGPKKESDEPRTEPAPAPAPPAMREDGTAQEQPQEQPQEPPAASPRHESAAKGAMAAIDDPHDDSGDVLVEAEEDMVIY</sequence>
<dbReference type="Proteomes" id="UP000054481">
    <property type="component" value="Unassembled WGS sequence"/>
</dbReference>
<keyword evidence="11" id="KW-1185">Reference proteome</keyword>
<evidence type="ECO:0000313" key="10">
    <source>
        <dbReference type="EMBL" id="KJZ72192.1"/>
    </source>
</evidence>
<feature type="domain" description="Pinin/SDK/MemA protein" evidence="9">
    <location>
        <begin position="80"/>
        <end position="196"/>
    </location>
</feature>
<evidence type="ECO:0000259" key="9">
    <source>
        <dbReference type="Pfam" id="PF04696"/>
    </source>
</evidence>
<evidence type="ECO:0000256" key="8">
    <source>
        <dbReference type="SAM" id="MobiDB-lite"/>
    </source>
</evidence>
<organism evidence="10 11">
    <name type="scientific">Hirsutella minnesotensis 3608</name>
    <dbReference type="NCBI Taxonomy" id="1043627"/>
    <lineage>
        <taxon>Eukaryota</taxon>
        <taxon>Fungi</taxon>
        <taxon>Dikarya</taxon>
        <taxon>Ascomycota</taxon>
        <taxon>Pezizomycotina</taxon>
        <taxon>Sordariomycetes</taxon>
        <taxon>Hypocreomycetidae</taxon>
        <taxon>Hypocreales</taxon>
        <taxon>Ophiocordycipitaceae</taxon>
        <taxon>Hirsutella</taxon>
    </lineage>
</organism>
<keyword evidence="4" id="KW-0805">Transcription regulation</keyword>
<feature type="compositionally biased region" description="Basic and acidic residues" evidence="8">
    <location>
        <begin position="213"/>
        <end position="232"/>
    </location>
</feature>
<dbReference type="GO" id="GO:0006397">
    <property type="term" value="P:mRNA processing"/>
    <property type="evidence" value="ECO:0007669"/>
    <property type="project" value="UniProtKB-KW"/>
</dbReference>
<evidence type="ECO:0000256" key="3">
    <source>
        <dbReference type="ARBA" id="ARBA00022664"/>
    </source>
</evidence>
<evidence type="ECO:0000256" key="5">
    <source>
        <dbReference type="ARBA" id="ARBA00023163"/>
    </source>
</evidence>
<protein>
    <recommendedName>
        <fullName evidence="9">Pinin/SDK/MemA protein domain-containing protein</fullName>
    </recommendedName>
</protein>
<evidence type="ECO:0000256" key="6">
    <source>
        <dbReference type="ARBA" id="ARBA00023187"/>
    </source>
</evidence>
<dbReference type="GO" id="GO:0071013">
    <property type="term" value="C:catalytic step 2 spliceosome"/>
    <property type="evidence" value="ECO:0007669"/>
    <property type="project" value="TreeGrafter"/>
</dbReference>
<dbReference type="PANTHER" id="PTHR12707:SF0">
    <property type="entry name" value="PININ"/>
    <property type="match status" value="1"/>
</dbReference>
<comment type="subcellular location">
    <subcellularLocation>
        <location evidence="1">Nucleus</location>
    </subcellularLocation>
</comment>
<comment type="similarity">
    <text evidence="2">Belongs to the pinin family.</text>
</comment>
<dbReference type="Pfam" id="PF04696">
    <property type="entry name" value="Pinin_SDK_memA"/>
    <property type="match status" value="1"/>
</dbReference>
<accession>A0A0F7ZYB7</accession>
<keyword evidence="7" id="KW-0539">Nucleus</keyword>
<dbReference type="EMBL" id="KQ030551">
    <property type="protein sequence ID" value="KJZ72192.1"/>
    <property type="molecule type" value="Genomic_DNA"/>
</dbReference>
<evidence type="ECO:0000256" key="2">
    <source>
        <dbReference type="ARBA" id="ARBA00010386"/>
    </source>
</evidence>
<feature type="region of interest" description="Disordered" evidence="8">
    <location>
        <begin position="1"/>
        <end position="135"/>
    </location>
</feature>
<keyword evidence="5" id="KW-0804">Transcription</keyword>
<keyword evidence="6" id="KW-0508">mRNA splicing</keyword>
<dbReference type="AlphaFoldDB" id="A0A0F7ZYB7"/>
<feature type="compositionally biased region" description="Polar residues" evidence="8">
    <location>
        <begin position="95"/>
        <end position="104"/>
    </location>
</feature>
<dbReference type="InterPro" id="IPR039853">
    <property type="entry name" value="Pinin"/>
</dbReference>
<reference evidence="10 11" key="1">
    <citation type="journal article" date="2014" name="Genome Biol. Evol.">
        <title>Comparative genomics and transcriptomics analyses reveal divergent lifestyle features of nematode endoparasitic fungus Hirsutella minnesotensis.</title>
        <authorList>
            <person name="Lai Y."/>
            <person name="Liu K."/>
            <person name="Zhang X."/>
            <person name="Zhang X."/>
            <person name="Li K."/>
            <person name="Wang N."/>
            <person name="Shu C."/>
            <person name="Wu Y."/>
            <person name="Wang C."/>
            <person name="Bushley K.E."/>
            <person name="Xiang M."/>
            <person name="Liu X."/>
        </authorList>
    </citation>
    <scope>NUCLEOTIDE SEQUENCE [LARGE SCALE GENOMIC DNA]</scope>
    <source>
        <strain evidence="10 11">3608</strain>
    </source>
</reference>
<evidence type="ECO:0000256" key="4">
    <source>
        <dbReference type="ARBA" id="ARBA00023015"/>
    </source>
</evidence>
<dbReference type="OrthoDB" id="330772at2759"/>
<evidence type="ECO:0000256" key="7">
    <source>
        <dbReference type="ARBA" id="ARBA00023242"/>
    </source>
</evidence>
<feature type="compositionally biased region" description="Basic and acidic residues" evidence="8">
    <location>
        <begin position="63"/>
        <end position="84"/>
    </location>
</feature>